<keyword evidence="2" id="KW-1185">Reference proteome</keyword>
<dbReference type="Proteomes" id="UP000186817">
    <property type="component" value="Unassembled WGS sequence"/>
</dbReference>
<name>A0A1Q9F570_SYMMI</name>
<organism evidence="1 2">
    <name type="scientific">Symbiodinium microadriaticum</name>
    <name type="common">Dinoflagellate</name>
    <name type="synonym">Zooxanthella microadriatica</name>
    <dbReference type="NCBI Taxonomy" id="2951"/>
    <lineage>
        <taxon>Eukaryota</taxon>
        <taxon>Sar</taxon>
        <taxon>Alveolata</taxon>
        <taxon>Dinophyceae</taxon>
        <taxon>Suessiales</taxon>
        <taxon>Symbiodiniaceae</taxon>
        <taxon>Symbiodinium</taxon>
    </lineage>
</organism>
<proteinExistence type="predicted"/>
<protein>
    <submittedName>
        <fullName evidence="1">Uncharacterized protein</fullName>
    </submittedName>
</protein>
<sequence>MVARQPEISAGIENGLTFAQVIQMSASQLEKWLQLSCTGSRRDPFGAGGVFASRQFGRPKLEQQLSTDIVRQALRLLWHCGNCPQGRCETLEAECLPTALLDADDKAVARIYGNLDATRAKLVQQKGELITYGCWRDMEADEVDLGQGLKA</sequence>
<accession>A0A1Q9F570</accession>
<gene>
    <name evidence="1" type="ORF">AK812_SmicGene961</name>
</gene>
<dbReference type="EMBL" id="LSRX01000010">
    <property type="protein sequence ID" value="OLQ14811.1"/>
    <property type="molecule type" value="Genomic_DNA"/>
</dbReference>
<evidence type="ECO:0000313" key="1">
    <source>
        <dbReference type="EMBL" id="OLQ14811.1"/>
    </source>
</evidence>
<evidence type="ECO:0000313" key="2">
    <source>
        <dbReference type="Proteomes" id="UP000186817"/>
    </source>
</evidence>
<comment type="caution">
    <text evidence="1">The sequence shown here is derived from an EMBL/GenBank/DDBJ whole genome shotgun (WGS) entry which is preliminary data.</text>
</comment>
<reference evidence="1 2" key="1">
    <citation type="submission" date="2016-02" db="EMBL/GenBank/DDBJ databases">
        <title>Genome analysis of coral dinoflagellate symbionts highlights evolutionary adaptations to a symbiotic lifestyle.</title>
        <authorList>
            <person name="Aranda M."/>
            <person name="Li Y."/>
            <person name="Liew Y.J."/>
            <person name="Baumgarten S."/>
            <person name="Simakov O."/>
            <person name="Wilson M."/>
            <person name="Piel J."/>
            <person name="Ashoor H."/>
            <person name="Bougouffa S."/>
            <person name="Bajic V.B."/>
            <person name="Ryu T."/>
            <person name="Ravasi T."/>
            <person name="Bayer T."/>
            <person name="Micklem G."/>
            <person name="Kim H."/>
            <person name="Bhak J."/>
            <person name="Lajeunesse T.C."/>
            <person name="Voolstra C.R."/>
        </authorList>
    </citation>
    <scope>NUCLEOTIDE SEQUENCE [LARGE SCALE GENOMIC DNA]</scope>
    <source>
        <strain evidence="1 2">CCMP2467</strain>
    </source>
</reference>
<dbReference type="AlphaFoldDB" id="A0A1Q9F570"/>